<dbReference type="InterPro" id="IPR027417">
    <property type="entry name" value="P-loop_NTPase"/>
</dbReference>
<dbReference type="InterPro" id="IPR040924">
    <property type="entry name" value="HMUDK/HMUD1"/>
</dbReference>
<reference evidence="1 2" key="1">
    <citation type="submission" date="2017-04" db="EMBL/GenBank/DDBJ databases">
        <title>Complete genome sequence and characterization of temperature-dependent bacteriophage phiA8-29 infecting Aeromonas.</title>
        <authorList>
            <person name="He Y."/>
            <person name="Yang H."/>
        </authorList>
    </citation>
    <scope>NUCLEOTIDE SEQUENCE [LARGE SCALE GENOMIC DNA]</scope>
</reference>
<gene>
    <name evidence="1" type="ORF">phiA829_042</name>
</gene>
<sequence length="229" mass="25812">MYTSKIHNSPFKKVELSFTPPGVMNMPIFFEVRGTNGSGKSTVPFMLQAGDPEAFKAVEKDPVLGDLVLTCSPNSRTIIVGSYPIGRAVGGCDTISGSEKIEGHLAFAKRLLETHSGKFDKVFFEGIMTSTSNSRYTKFLLQELKVPQEQLVVGWCNTPLEVCIERIYGRTGKEFNHSLVEGKHDQLSRQPQNHRDLFPDVNRVVYDCMCSKETMLENWLWQDYQPIVL</sequence>
<organism evidence="1 2">
    <name type="scientific">Aeromonas phage phiA8-29</name>
    <dbReference type="NCBI Taxonomy" id="1978922"/>
    <lineage>
        <taxon>Viruses</taxon>
        <taxon>Duplodnaviria</taxon>
        <taxon>Heunggongvirae</taxon>
        <taxon>Uroviricota</taxon>
        <taxon>Caudoviricetes</taxon>
        <taxon>Pantevenvirales</taxon>
        <taxon>Ackermannviridae</taxon>
        <taxon>Tedavirus</taxon>
        <taxon>Tedavirus A829</taxon>
    </lineage>
</organism>
<evidence type="ECO:0000313" key="1">
    <source>
        <dbReference type="EMBL" id="ARK07862.1"/>
    </source>
</evidence>
<dbReference type="Pfam" id="PF18748">
    <property type="entry name" value="HMUDK_HMUD1"/>
    <property type="match status" value="1"/>
</dbReference>
<evidence type="ECO:0000313" key="2">
    <source>
        <dbReference type="Proteomes" id="UP000221506"/>
    </source>
</evidence>
<accession>A0A1W6DYL9</accession>
<keyword evidence="2" id="KW-1185">Reference proteome</keyword>
<dbReference type="EMBL" id="KY914485">
    <property type="protein sequence ID" value="ARK07862.1"/>
    <property type="molecule type" value="Genomic_DNA"/>
</dbReference>
<dbReference type="Proteomes" id="UP000221506">
    <property type="component" value="Segment"/>
</dbReference>
<dbReference type="SUPFAM" id="SSF52540">
    <property type="entry name" value="P-loop containing nucleoside triphosphate hydrolases"/>
    <property type="match status" value="1"/>
</dbReference>
<protein>
    <submittedName>
        <fullName evidence="1">Uncharacterized protein</fullName>
    </submittedName>
</protein>
<proteinExistence type="predicted"/>
<name>A0A1W6DYL9_9CAUD</name>